<sequence length="689" mass="75287">MIRLADSTLRGLTSPAVHPPESTPPPALVSSLVAVAVSILDLASAGRHCFPCNKRNASSAVRCVSNLLLLLEELRPLAAWPAACALHLCLSELHPAFHRLRNLLEDLSRDGGRVWMLMQSPLVAGEFYCLMRAVATAMDVFPWDVAGGGVAAEVREVVDLTIRQVRKLRYGVEPSDRRVMNDVNAILSNFEAGIVPNRSSLREVLDYVGVHDWTSCDEEIRALECELATEHASIEKREIKLVSDLLGLMCYSRSVCFEATDRSQNLERGGQGEGRKVKLLQNVNPDDFQCPISLELMMDPVVTSSGHTYDRGSILKWFRAGNSTCPKTGETLSHKKLVPNVALKRLIEIYCAENNNPVSKSRKVDREAVQKVLTASLVAQNAVRLLAEYLVSQLERGTDPEQNKAAYEIRALAKRNTLNRSSLVEAGCIPHLLRMLSSKDSSMQENAIAALLNVSKHSAGKAIIVDNGGLAAVANILKNGLNLEGRQHAAATLFYLSSVEENQRLIGEIPETIEVLVKMATDGSDRGKKNALVAIFGLLPHQSNHRRVIAAGAIPLLKEQLKSCPREDIATDCLAVLSCLAGNREGANVVLRTGVLCIVAGILNSSTSRVGRELCVTLLLNICNNGGTEVVSHLAESTSLMTSLYSLLTEGTPRASKKASSLIRILQDYSEKRSHIQPLFLQERYVHAW</sequence>
<gene>
    <name evidence="1" type="ORF">MLD38_008541</name>
</gene>
<organism evidence="1 2">
    <name type="scientific">Melastoma candidum</name>
    <dbReference type="NCBI Taxonomy" id="119954"/>
    <lineage>
        <taxon>Eukaryota</taxon>
        <taxon>Viridiplantae</taxon>
        <taxon>Streptophyta</taxon>
        <taxon>Embryophyta</taxon>
        <taxon>Tracheophyta</taxon>
        <taxon>Spermatophyta</taxon>
        <taxon>Magnoliopsida</taxon>
        <taxon>eudicotyledons</taxon>
        <taxon>Gunneridae</taxon>
        <taxon>Pentapetalae</taxon>
        <taxon>rosids</taxon>
        <taxon>malvids</taxon>
        <taxon>Myrtales</taxon>
        <taxon>Melastomataceae</taxon>
        <taxon>Melastomatoideae</taxon>
        <taxon>Melastomateae</taxon>
        <taxon>Melastoma</taxon>
    </lineage>
</organism>
<evidence type="ECO:0000313" key="1">
    <source>
        <dbReference type="EMBL" id="KAI4382596.1"/>
    </source>
</evidence>
<proteinExistence type="predicted"/>
<reference evidence="2" key="1">
    <citation type="journal article" date="2023" name="Front. Plant Sci.">
        <title>Chromosomal-level genome assembly of Melastoma candidum provides insights into trichome evolution.</title>
        <authorList>
            <person name="Zhong Y."/>
            <person name="Wu W."/>
            <person name="Sun C."/>
            <person name="Zou P."/>
            <person name="Liu Y."/>
            <person name="Dai S."/>
            <person name="Zhou R."/>
        </authorList>
    </citation>
    <scope>NUCLEOTIDE SEQUENCE [LARGE SCALE GENOMIC DNA]</scope>
</reference>
<evidence type="ECO:0000313" key="2">
    <source>
        <dbReference type="Proteomes" id="UP001057402"/>
    </source>
</evidence>
<protein>
    <submittedName>
        <fullName evidence="1">Uncharacterized protein</fullName>
    </submittedName>
</protein>
<name>A0ACB9RXQ3_9MYRT</name>
<dbReference type="Proteomes" id="UP001057402">
    <property type="component" value="Chromosome 3"/>
</dbReference>
<keyword evidence="2" id="KW-1185">Reference proteome</keyword>
<accession>A0ACB9RXQ3</accession>
<dbReference type="EMBL" id="CM042882">
    <property type="protein sequence ID" value="KAI4382596.1"/>
    <property type="molecule type" value="Genomic_DNA"/>
</dbReference>
<comment type="caution">
    <text evidence="1">The sequence shown here is derived from an EMBL/GenBank/DDBJ whole genome shotgun (WGS) entry which is preliminary data.</text>
</comment>